<dbReference type="SUPFAM" id="SSF141868">
    <property type="entry name" value="EAL domain-like"/>
    <property type="match status" value="1"/>
</dbReference>
<keyword evidence="6" id="KW-1185">Reference proteome</keyword>
<dbReference type="FunFam" id="3.30.70.270:FF:000001">
    <property type="entry name" value="Diguanylate cyclase domain protein"/>
    <property type="match status" value="1"/>
</dbReference>
<dbReference type="Pfam" id="PF08448">
    <property type="entry name" value="PAS_4"/>
    <property type="match status" value="1"/>
</dbReference>
<name>K6ZCR5_9ALTE</name>
<dbReference type="Proteomes" id="UP000006327">
    <property type="component" value="Unassembled WGS sequence"/>
</dbReference>
<dbReference type="GO" id="GO:0003824">
    <property type="term" value="F:catalytic activity"/>
    <property type="evidence" value="ECO:0007669"/>
    <property type="project" value="UniProtKB-ARBA"/>
</dbReference>
<dbReference type="InterPro" id="IPR001633">
    <property type="entry name" value="EAL_dom"/>
</dbReference>
<comment type="cofactor">
    <cofactor evidence="1">
        <name>Mg(2+)</name>
        <dbReference type="ChEBI" id="CHEBI:18420"/>
    </cofactor>
</comment>
<dbReference type="SMART" id="SM00091">
    <property type="entry name" value="PAS"/>
    <property type="match status" value="2"/>
</dbReference>
<dbReference type="PANTHER" id="PTHR44757:SF2">
    <property type="entry name" value="BIOFILM ARCHITECTURE MAINTENANCE PROTEIN MBAA"/>
    <property type="match status" value="1"/>
</dbReference>
<dbReference type="Pfam" id="PF00563">
    <property type="entry name" value="EAL"/>
    <property type="match status" value="1"/>
</dbReference>
<accession>K6ZCR5</accession>
<dbReference type="InterPro" id="IPR035919">
    <property type="entry name" value="EAL_sf"/>
</dbReference>
<organism evidence="5 6">
    <name type="scientific">Paraglaciecola arctica BSs20135</name>
    <dbReference type="NCBI Taxonomy" id="493475"/>
    <lineage>
        <taxon>Bacteria</taxon>
        <taxon>Pseudomonadati</taxon>
        <taxon>Pseudomonadota</taxon>
        <taxon>Gammaproteobacteria</taxon>
        <taxon>Alteromonadales</taxon>
        <taxon>Alteromonadaceae</taxon>
        <taxon>Paraglaciecola</taxon>
    </lineage>
</organism>
<feature type="domain" description="PAS" evidence="2">
    <location>
        <begin position="144"/>
        <end position="214"/>
    </location>
</feature>
<evidence type="ECO:0000313" key="5">
    <source>
        <dbReference type="EMBL" id="GAC21215.1"/>
    </source>
</evidence>
<evidence type="ECO:0000313" key="6">
    <source>
        <dbReference type="Proteomes" id="UP000006327"/>
    </source>
</evidence>
<dbReference type="SMART" id="SM00052">
    <property type="entry name" value="EAL"/>
    <property type="match status" value="1"/>
</dbReference>
<feature type="domain" description="EAL" evidence="3">
    <location>
        <begin position="438"/>
        <end position="692"/>
    </location>
</feature>
<dbReference type="SUPFAM" id="SSF55073">
    <property type="entry name" value="Nucleotide cyclase"/>
    <property type="match status" value="1"/>
</dbReference>
<dbReference type="NCBIfam" id="TIGR00254">
    <property type="entry name" value="GGDEF"/>
    <property type="match status" value="1"/>
</dbReference>
<protein>
    <submittedName>
        <fullName evidence="5">Sensory box/GGDEF/EAL domain protein</fullName>
    </submittedName>
</protein>
<dbReference type="PROSITE" id="PS50112">
    <property type="entry name" value="PAS"/>
    <property type="match status" value="2"/>
</dbReference>
<dbReference type="InterPro" id="IPR052155">
    <property type="entry name" value="Biofilm_reg_signaling"/>
</dbReference>
<feature type="domain" description="GGDEF" evidence="4">
    <location>
        <begin position="296"/>
        <end position="429"/>
    </location>
</feature>
<dbReference type="PROSITE" id="PS50887">
    <property type="entry name" value="GGDEF"/>
    <property type="match status" value="1"/>
</dbReference>
<dbReference type="Gene3D" id="3.20.20.450">
    <property type="entry name" value="EAL domain"/>
    <property type="match status" value="1"/>
</dbReference>
<dbReference type="InterPro" id="IPR000160">
    <property type="entry name" value="GGDEF_dom"/>
</dbReference>
<dbReference type="CDD" id="cd01949">
    <property type="entry name" value="GGDEF"/>
    <property type="match status" value="1"/>
</dbReference>
<dbReference type="CDD" id="cd01948">
    <property type="entry name" value="EAL"/>
    <property type="match status" value="1"/>
</dbReference>
<feature type="domain" description="PAS" evidence="2">
    <location>
        <begin position="36"/>
        <end position="71"/>
    </location>
</feature>
<dbReference type="NCBIfam" id="TIGR00229">
    <property type="entry name" value="sensory_box"/>
    <property type="match status" value="2"/>
</dbReference>
<dbReference type="SMART" id="SM00267">
    <property type="entry name" value="GGDEF"/>
    <property type="match status" value="1"/>
</dbReference>
<dbReference type="RefSeq" id="WP_007623907.1">
    <property type="nucleotide sequence ID" value="NZ_BAEO01000062.1"/>
</dbReference>
<comment type="caution">
    <text evidence="5">The sequence shown here is derived from an EMBL/GenBank/DDBJ whole genome shotgun (WGS) entry which is preliminary data.</text>
</comment>
<gene>
    <name evidence="5" type="ORF">GARC_4273</name>
</gene>
<dbReference type="Gene3D" id="3.30.70.270">
    <property type="match status" value="1"/>
</dbReference>
<dbReference type="OrthoDB" id="1316910at2"/>
<dbReference type="Pfam" id="PF13426">
    <property type="entry name" value="PAS_9"/>
    <property type="match status" value="1"/>
</dbReference>
<dbReference type="InterPro" id="IPR035965">
    <property type="entry name" value="PAS-like_dom_sf"/>
</dbReference>
<dbReference type="InterPro" id="IPR000014">
    <property type="entry name" value="PAS"/>
</dbReference>
<dbReference type="Pfam" id="PF00990">
    <property type="entry name" value="GGDEF"/>
    <property type="match status" value="1"/>
</dbReference>
<evidence type="ECO:0000259" key="2">
    <source>
        <dbReference type="PROSITE" id="PS50112"/>
    </source>
</evidence>
<dbReference type="STRING" id="493475.GARC_4273"/>
<dbReference type="AlphaFoldDB" id="K6ZCR5"/>
<dbReference type="eggNOG" id="COG5001">
    <property type="taxonomic scope" value="Bacteria"/>
</dbReference>
<evidence type="ECO:0000256" key="1">
    <source>
        <dbReference type="ARBA" id="ARBA00001946"/>
    </source>
</evidence>
<dbReference type="CDD" id="cd00130">
    <property type="entry name" value="PAS"/>
    <property type="match status" value="2"/>
</dbReference>
<sequence length="693" mass="79369">MKSSKVENMLIHQYVINDPLHQLFDAVNAISVQGYDEQRRVIYWNEGSELLYGYSKKEAIGQKLEDLIIPEPIRDVVIAAHSDWIENEVEIPATEITLRNKNGHDVSVFSSHVMFTNQYNTKQMYCIDVDLTDVRQAQEQAVFKENMLETIFEAIPDLFFLMTDDGTILDYHASNTKNLYVPPNQLVGKNIADILPAKVTNKFNTHIAKLLQEKGTISFEYELTMPHGLVYFEARINHFSKYKQVVAIIRDITEQYKSAELIRHQAYFDNLTSLPNRFLALDRLSQMLIEAERNIEKAAVLFLDIDDFKKVNDTLGHEIGDKLLIKAAHRLQQVLRKEDTVGRLGGDEFIVLLRGLTEHNDALTITENLLETFRKPFKIDGRELILTTSIGVAMYPENGSSSSDLLRNADTAMYQAKALGRNTYSFFTNEMNIIIQRRMEIEEQMRGALERNEFEIYYQPQLDVKNKEIIGAEALLRWHNLALGNVTPDEFIPIAEHTGLIVPIGKYVIKQALCFLNQWQNIQHQKYTISVNLSPRQFRDNELLSFLKNTLTEENVNPESLELEITEGVLMSAQSYIHEAVAEINDLGIKLSMDDFGTGYSSISYLRQYPFDVLKIDRSFIHGITLNKADCDLVKAIITMSHSLGLTVVAEGVETEEQLKLLEELSCNFVQGYYFSKPIPAQQLLDFSVNHFK</sequence>
<evidence type="ECO:0000259" key="3">
    <source>
        <dbReference type="PROSITE" id="PS50883"/>
    </source>
</evidence>
<dbReference type="InterPro" id="IPR043128">
    <property type="entry name" value="Rev_trsase/Diguanyl_cyclase"/>
</dbReference>
<reference evidence="5 6" key="1">
    <citation type="journal article" date="2017" name="Antonie Van Leeuwenhoek">
        <title>Rhizobium rhizosphaerae sp. nov., a novel species isolated from rice rhizosphere.</title>
        <authorList>
            <person name="Zhao J.J."/>
            <person name="Zhang J."/>
            <person name="Zhang R.J."/>
            <person name="Zhang C.W."/>
            <person name="Yin H.Q."/>
            <person name="Zhang X.X."/>
        </authorList>
    </citation>
    <scope>NUCLEOTIDE SEQUENCE [LARGE SCALE GENOMIC DNA]</scope>
    <source>
        <strain evidence="5 6">BSs20135</strain>
    </source>
</reference>
<dbReference type="InterPro" id="IPR029787">
    <property type="entry name" value="Nucleotide_cyclase"/>
</dbReference>
<dbReference type="EMBL" id="BAEO01000062">
    <property type="protein sequence ID" value="GAC21215.1"/>
    <property type="molecule type" value="Genomic_DNA"/>
</dbReference>
<dbReference type="SUPFAM" id="SSF55785">
    <property type="entry name" value="PYP-like sensor domain (PAS domain)"/>
    <property type="match status" value="2"/>
</dbReference>
<dbReference type="InterPro" id="IPR013656">
    <property type="entry name" value="PAS_4"/>
</dbReference>
<dbReference type="Gene3D" id="3.30.450.20">
    <property type="entry name" value="PAS domain"/>
    <property type="match status" value="2"/>
</dbReference>
<dbReference type="PANTHER" id="PTHR44757">
    <property type="entry name" value="DIGUANYLATE CYCLASE DGCP"/>
    <property type="match status" value="1"/>
</dbReference>
<dbReference type="PROSITE" id="PS50883">
    <property type="entry name" value="EAL"/>
    <property type="match status" value="1"/>
</dbReference>
<proteinExistence type="predicted"/>
<evidence type="ECO:0000259" key="4">
    <source>
        <dbReference type="PROSITE" id="PS50887"/>
    </source>
</evidence>